<name>A0A6P9DC59_PANGU</name>
<feature type="compositionally biased region" description="Basic and acidic residues" evidence="1">
    <location>
        <begin position="255"/>
        <end position="272"/>
    </location>
</feature>
<dbReference type="Gene3D" id="1.10.555.10">
    <property type="entry name" value="Rho GTPase activation protein"/>
    <property type="match status" value="1"/>
</dbReference>
<dbReference type="GO" id="GO:0007165">
    <property type="term" value="P:signal transduction"/>
    <property type="evidence" value="ECO:0007669"/>
    <property type="project" value="InterPro"/>
</dbReference>
<keyword evidence="3" id="KW-1185">Reference proteome</keyword>
<dbReference type="InterPro" id="IPR008936">
    <property type="entry name" value="Rho_GTPase_activation_prot"/>
</dbReference>
<dbReference type="InterPro" id="IPR000198">
    <property type="entry name" value="RhoGAP_dom"/>
</dbReference>
<feature type="compositionally biased region" description="Polar residues" evidence="1">
    <location>
        <begin position="656"/>
        <end position="669"/>
    </location>
</feature>
<evidence type="ECO:0000259" key="2">
    <source>
        <dbReference type="PROSITE" id="PS50238"/>
    </source>
</evidence>
<feature type="domain" description="Rho-GAP" evidence="2">
    <location>
        <begin position="50"/>
        <end position="238"/>
    </location>
</feature>
<feature type="region of interest" description="Disordered" evidence="1">
    <location>
        <begin position="347"/>
        <end position="444"/>
    </location>
</feature>
<dbReference type="PROSITE" id="PS50238">
    <property type="entry name" value="RHOGAP"/>
    <property type="match status" value="1"/>
</dbReference>
<dbReference type="SUPFAM" id="SSF48350">
    <property type="entry name" value="GTPase activation domain, GAP"/>
    <property type="match status" value="1"/>
</dbReference>
<dbReference type="GeneID" id="117677714"/>
<reference evidence="4" key="1">
    <citation type="submission" date="2025-08" db="UniProtKB">
        <authorList>
            <consortium name="RefSeq"/>
        </authorList>
    </citation>
    <scope>IDENTIFICATION</scope>
    <source>
        <tissue evidence="4">Blood</tissue>
    </source>
</reference>
<dbReference type="RefSeq" id="XP_034293998.1">
    <property type="nucleotide sequence ID" value="XM_034438107.2"/>
</dbReference>
<dbReference type="GO" id="GO:0005096">
    <property type="term" value="F:GTPase activator activity"/>
    <property type="evidence" value="ECO:0007669"/>
    <property type="project" value="TreeGrafter"/>
</dbReference>
<organism evidence="3 4">
    <name type="scientific">Pantherophis guttatus</name>
    <name type="common">Corn snake</name>
    <name type="synonym">Elaphe guttata</name>
    <dbReference type="NCBI Taxonomy" id="94885"/>
    <lineage>
        <taxon>Eukaryota</taxon>
        <taxon>Metazoa</taxon>
        <taxon>Chordata</taxon>
        <taxon>Craniata</taxon>
        <taxon>Vertebrata</taxon>
        <taxon>Euteleostomi</taxon>
        <taxon>Lepidosauria</taxon>
        <taxon>Squamata</taxon>
        <taxon>Bifurcata</taxon>
        <taxon>Unidentata</taxon>
        <taxon>Episquamata</taxon>
        <taxon>Toxicofera</taxon>
        <taxon>Serpentes</taxon>
        <taxon>Colubroidea</taxon>
        <taxon>Colubridae</taxon>
        <taxon>Colubrinae</taxon>
        <taxon>Pantherophis</taxon>
    </lineage>
</organism>
<feature type="compositionally biased region" description="Basic residues" evidence="1">
    <location>
        <begin position="389"/>
        <end position="398"/>
    </location>
</feature>
<dbReference type="PANTHER" id="PTHR15670">
    <property type="entry name" value="RHO GTPASE ACTIVATING PROTEIN 11A"/>
    <property type="match status" value="1"/>
</dbReference>
<evidence type="ECO:0000256" key="1">
    <source>
        <dbReference type="SAM" id="MobiDB-lite"/>
    </source>
</evidence>
<feature type="region of interest" description="Disordered" evidence="1">
    <location>
        <begin position="575"/>
        <end position="600"/>
    </location>
</feature>
<feature type="compositionally biased region" description="Polar residues" evidence="1">
    <location>
        <begin position="777"/>
        <end position="788"/>
    </location>
</feature>
<accession>A0A6P9DC59</accession>
<sequence length="788" mass="86688">MSGPENKPSKVSQAIISYLSSSGICVCPSKTSPRQKAPGGCFPTSGLFGIPLPSLRPSQHVEGVPEFLVDACEHLRPHLHMEGLFRKCGSMTRIKALKARLEAGERCLHMALPCDVATLVKQFLRSLPEPLIPAELQGSLCQAQQQSREDRDSLTLLLTCLLPPRNATILRYFLSFLQEVAARCGQNKMDLANLAIIFVPNLFSGEMSSQMGISKAEERLQSQVAVTRVLISHASEIGTIPEPLREKIHAAVSDMESKRRFRPSQEEAEVGHATRRRRRRRSVSYMVTEALSKFRTCRTFCVSPDLEMNQESQDSTDLKISFGSKRKASEEVVTITELSIKKRRSDLGLTSSDPFEENGGDSFDQPADITSVQGGPEPPTGKIQWKQSSSRKRPRRKSTTPASLTERKQIGHKSLSIFSRNSKDQQPHSLSAKGADPSGWFPLKKRRQDAGDLSMILPQWEGSCLQSYKVQEDQRGTPSCSVGEKASARVSLNPRALEDVKSRRPAEPRPYFEVLNSRQNAGTPLGKRGLLAKMEALAETSRQGIALAMCHKALRRSLSWPEELSLRDAMDETDFSPDEAAASPGRQEDLGPAEPSQPGMKEVVSGMKQLSLHMVRAVPPERPRAGCSGDESCHLSPKLFPSRSEALEAGGGLDSQIPQTPAGQFSPNPQRAPLRSNEEPQISILLGSPKPKSRRRFGRSVSHESGLPLQGEASKGGKSKTPLQQLKACGRQIFITHKHIRSSLAGLWGRKEGYGPTGDPPDQQSSLLLEDHRMPQSCRSPQNPAREL</sequence>
<dbReference type="InterPro" id="IPR042869">
    <property type="entry name" value="ARHGAP11A/B"/>
</dbReference>
<dbReference type="SMART" id="SM00324">
    <property type="entry name" value="RhoGAP"/>
    <property type="match status" value="1"/>
</dbReference>
<dbReference type="KEGG" id="pgut:117677714"/>
<feature type="region of interest" description="Disordered" evidence="1">
    <location>
        <begin position="647"/>
        <end position="721"/>
    </location>
</feature>
<dbReference type="AlphaFoldDB" id="A0A6P9DC59"/>
<dbReference type="InParanoid" id="A0A6P9DC59"/>
<protein>
    <submittedName>
        <fullName evidence="4">Uncharacterized protein LOC117677714</fullName>
    </submittedName>
</protein>
<feature type="region of interest" description="Disordered" evidence="1">
    <location>
        <begin position="255"/>
        <end position="281"/>
    </location>
</feature>
<proteinExistence type="predicted"/>
<evidence type="ECO:0000313" key="4">
    <source>
        <dbReference type="RefSeq" id="XP_034293998.1"/>
    </source>
</evidence>
<feature type="region of interest" description="Disordered" evidence="1">
    <location>
        <begin position="749"/>
        <end position="788"/>
    </location>
</feature>
<dbReference type="Proteomes" id="UP001652622">
    <property type="component" value="Unplaced"/>
</dbReference>
<dbReference type="Pfam" id="PF00620">
    <property type="entry name" value="RhoGAP"/>
    <property type="match status" value="1"/>
</dbReference>
<dbReference type="OMA" id="CNTEENI"/>
<evidence type="ECO:0000313" key="3">
    <source>
        <dbReference type="Proteomes" id="UP001652622"/>
    </source>
</evidence>
<dbReference type="PANTHER" id="PTHR15670:SF5">
    <property type="entry name" value="RHO GTPASE-ACTIVATING PROTEIN 11A ISOFORM X1"/>
    <property type="match status" value="1"/>
</dbReference>
<gene>
    <name evidence="4" type="primary">LOC117677714</name>
</gene>